<feature type="region of interest" description="Disordered" evidence="1">
    <location>
        <begin position="210"/>
        <end position="232"/>
    </location>
</feature>
<dbReference type="Proteomes" id="UP000737018">
    <property type="component" value="Unassembled WGS sequence"/>
</dbReference>
<name>A0A8J4RLG2_9ROSI</name>
<gene>
    <name evidence="2" type="ORF">CMV_008669</name>
</gene>
<accession>A0A8J4RLG2</accession>
<evidence type="ECO:0000313" key="2">
    <source>
        <dbReference type="EMBL" id="KAF3967324.1"/>
    </source>
</evidence>
<protein>
    <submittedName>
        <fullName evidence="2">Uncharacterized protein</fullName>
    </submittedName>
</protein>
<proteinExistence type="predicted"/>
<evidence type="ECO:0000256" key="1">
    <source>
        <dbReference type="SAM" id="MobiDB-lite"/>
    </source>
</evidence>
<dbReference type="EMBL" id="JRKL02000915">
    <property type="protein sequence ID" value="KAF3967324.1"/>
    <property type="molecule type" value="Genomic_DNA"/>
</dbReference>
<organism evidence="2 3">
    <name type="scientific">Castanea mollissima</name>
    <name type="common">Chinese chestnut</name>
    <dbReference type="NCBI Taxonomy" id="60419"/>
    <lineage>
        <taxon>Eukaryota</taxon>
        <taxon>Viridiplantae</taxon>
        <taxon>Streptophyta</taxon>
        <taxon>Embryophyta</taxon>
        <taxon>Tracheophyta</taxon>
        <taxon>Spermatophyta</taxon>
        <taxon>Magnoliopsida</taxon>
        <taxon>eudicotyledons</taxon>
        <taxon>Gunneridae</taxon>
        <taxon>Pentapetalae</taxon>
        <taxon>rosids</taxon>
        <taxon>fabids</taxon>
        <taxon>Fagales</taxon>
        <taxon>Fagaceae</taxon>
        <taxon>Castanea</taxon>
    </lineage>
</organism>
<reference evidence="2" key="1">
    <citation type="submission" date="2020-03" db="EMBL/GenBank/DDBJ databases">
        <title>Castanea mollissima Vanexum genome sequencing.</title>
        <authorList>
            <person name="Staton M."/>
        </authorList>
    </citation>
    <scope>NUCLEOTIDE SEQUENCE</scope>
    <source>
        <tissue evidence="2">Leaf</tissue>
    </source>
</reference>
<comment type="caution">
    <text evidence="2">The sequence shown here is derived from an EMBL/GenBank/DDBJ whole genome shotgun (WGS) entry which is preliminary data.</text>
</comment>
<dbReference type="AlphaFoldDB" id="A0A8J4RLG2"/>
<evidence type="ECO:0000313" key="3">
    <source>
        <dbReference type="Proteomes" id="UP000737018"/>
    </source>
</evidence>
<keyword evidence="3" id="KW-1185">Reference proteome</keyword>
<sequence>MQPSPKAQAKTPQISRGTVGTSASFRIDTKAFFLAFDGGHMDSYSITQGNHVGSIRVGRSGLDWIIACLVELLLMLKLSHLLLTQILCPHHNISFLATLLLSNNRSTGQVSLPSPKAQAKTSQISRGTVGTSASFRIDTKAFFLAFDGGHMDSYSITQGKHVGSIQVEQGVEYHNGARCGCLRASEGFRKGGTAFLERKLREFLLGKSTSRPGKEVAGGGGGSRKSTGNSRSHFWKDFNGHVKSGNDLFLEKQFPNIAGNFNQKERFGGSDFIQNSNCPTQLKSGQAHLCQYKKRQNSPLSPLKSEKS</sequence>